<sequence length="57" mass="5885">MSGLQPARTENTTDPKSRIVMPGGVNRVALGSGVLSLPPVSFALWLLAAHPTARSTG</sequence>
<dbReference type="InParanoid" id="A0A164ZJA1"/>
<feature type="transmembrane region" description="Helical" evidence="1">
    <location>
        <begin position="28"/>
        <end position="48"/>
    </location>
</feature>
<keyword evidence="1" id="KW-0472">Membrane</keyword>
<reference evidence="2 3" key="1">
    <citation type="journal article" date="2016" name="Fungal Biol.">
        <title>The genome of Xylona heveae provides a window into fungal endophytism.</title>
        <authorList>
            <person name="Gazis R."/>
            <person name="Kuo A."/>
            <person name="Riley R."/>
            <person name="LaButti K."/>
            <person name="Lipzen A."/>
            <person name="Lin J."/>
            <person name="Amirebrahimi M."/>
            <person name="Hesse C.N."/>
            <person name="Spatafora J.W."/>
            <person name="Henrissat B."/>
            <person name="Hainaut M."/>
            <person name="Grigoriev I.V."/>
            <person name="Hibbett D.S."/>
        </authorList>
    </citation>
    <scope>NUCLEOTIDE SEQUENCE [LARGE SCALE GENOMIC DNA]</scope>
    <source>
        <strain evidence="2 3">TC161</strain>
    </source>
</reference>
<organism evidence="2 3">
    <name type="scientific">Xylona heveae (strain CBS 132557 / TC161)</name>
    <dbReference type="NCBI Taxonomy" id="1328760"/>
    <lineage>
        <taxon>Eukaryota</taxon>
        <taxon>Fungi</taxon>
        <taxon>Dikarya</taxon>
        <taxon>Ascomycota</taxon>
        <taxon>Pezizomycotina</taxon>
        <taxon>Xylonomycetes</taxon>
        <taxon>Xylonales</taxon>
        <taxon>Xylonaceae</taxon>
        <taxon>Xylona</taxon>
    </lineage>
</organism>
<evidence type="ECO:0000313" key="2">
    <source>
        <dbReference type="EMBL" id="KZF19167.1"/>
    </source>
</evidence>
<dbReference type="Proteomes" id="UP000076632">
    <property type="component" value="Unassembled WGS sequence"/>
</dbReference>
<dbReference type="EMBL" id="KV407467">
    <property type="protein sequence ID" value="KZF19167.1"/>
    <property type="molecule type" value="Genomic_DNA"/>
</dbReference>
<accession>A0A164ZJA1</accession>
<dbReference type="GeneID" id="28898657"/>
<keyword evidence="1" id="KW-1133">Transmembrane helix</keyword>
<keyword evidence="3" id="KW-1185">Reference proteome</keyword>
<proteinExistence type="predicted"/>
<protein>
    <submittedName>
        <fullName evidence="2">Uncharacterized protein</fullName>
    </submittedName>
</protein>
<name>A0A164ZJA1_XYLHT</name>
<dbReference type="AlphaFoldDB" id="A0A164ZJA1"/>
<gene>
    <name evidence="2" type="ORF">L228DRAFT_251264</name>
</gene>
<evidence type="ECO:0000313" key="3">
    <source>
        <dbReference type="Proteomes" id="UP000076632"/>
    </source>
</evidence>
<dbReference type="RefSeq" id="XP_018184722.1">
    <property type="nucleotide sequence ID" value="XM_018333520.1"/>
</dbReference>
<keyword evidence="1" id="KW-0812">Transmembrane</keyword>
<evidence type="ECO:0000256" key="1">
    <source>
        <dbReference type="SAM" id="Phobius"/>
    </source>
</evidence>